<dbReference type="PROSITE" id="PS51462">
    <property type="entry name" value="NUDIX"/>
    <property type="match status" value="1"/>
</dbReference>
<sequence>MWKLKEGEGEMKLFFKRNTYIIKPEGLNDINKLFHTHVYPIHIKHGAKLIGRWVNGTNDEILVIWKYSSMEHYERINSLIENSEEYQSAMKELGESCTETGKDFLSSTAPYPSAYHQHKHLLSVSGYITNKDGEVLLVRNFHRSNTMEMPGGQVEEGETLEEAIHREVFEETGIKVNLHGITGIYQNVTSGVTCVVFRGEYQSGDVRIAEGETSEVFFVKITKENIEQFITREQFRNRTLDAMDANYIPYEAFKARPYELVSRFEVKKDYS</sequence>
<dbReference type="Gene3D" id="3.30.70.100">
    <property type="match status" value="1"/>
</dbReference>
<evidence type="ECO:0000313" key="5">
    <source>
        <dbReference type="EMBL" id="GAM12500.1"/>
    </source>
</evidence>
<proteinExistence type="inferred from homology"/>
<dbReference type="Gene3D" id="3.90.79.10">
    <property type="entry name" value="Nucleoside Triphosphate Pyrophosphohydrolase"/>
    <property type="match status" value="1"/>
</dbReference>
<evidence type="ECO:0000256" key="3">
    <source>
        <dbReference type="RuleBase" id="RU003476"/>
    </source>
</evidence>
<dbReference type="InterPro" id="IPR011008">
    <property type="entry name" value="Dimeric_a/b-barrel"/>
</dbReference>
<organism evidence="5 6">
    <name type="scientific">Mesobacillus selenatarsenatis (strain DSM 18680 / JCM 14380 / FERM P-15431 / SF-1)</name>
    <dbReference type="NCBI Taxonomy" id="1321606"/>
    <lineage>
        <taxon>Bacteria</taxon>
        <taxon>Bacillati</taxon>
        <taxon>Bacillota</taxon>
        <taxon>Bacilli</taxon>
        <taxon>Bacillales</taxon>
        <taxon>Bacillaceae</taxon>
        <taxon>Mesobacillus</taxon>
    </lineage>
</organism>
<dbReference type="PRINTS" id="PR00502">
    <property type="entry name" value="NUDIXFAMILY"/>
</dbReference>
<dbReference type="InterPro" id="IPR015797">
    <property type="entry name" value="NUDIX_hydrolase-like_dom_sf"/>
</dbReference>
<evidence type="ECO:0000259" key="4">
    <source>
        <dbReference type="PROSITE" id="PS51462"/>
    </source>
</evidence>
<dbReference type="Pfam" id="PF00293">
    <property type="entry name" value="NUDIX"/>
    <property type="match status" value="1"/>
</dbReference>
<dbReference type="SUPFAM" id="SSF54909">
    <property type="entry name" value="Dimeric alpha+beta barrel"/>
    <property type="match status" value="1"/>
</dbReference>
<evidence type="ECO:0000313" key="6">
    <source>
        <dbReference type="Proteomes" id="UP000031014"/>
    </source>
</evidence>
<dbReference type="CDD" id="cd02883">
    <property type="entry name" value="NUDIX_Hydrolase"/>
    <property type="match status" value="1"/>
</dbReference>
<evidence type="ECO:0000256" key="1">
    <source>
        <dbReference type="ARBA" id="ARBA00005582"/>
    </source>
</evidence>
<dbReference type="InterPro" id="IPR000086">
    <property type="entry name" value="NUDIX_hydrolase_dom"/>
</dbReference>
<keyword evidence="2 3" id="KW-0378">Hydrolase</keyword>
<keyword evidence="6" id="KW-1185">Reference proteome</keyword>
<dbReference type="GO" id="GO:0016787">
    <property type="term" value="F:hydrolase activity"/>
    <property type="evidence" value="ECO:0007669"/>
    <property type="project" value="UniProtKB-KW"/>
</dbReference>
<dbReference type="EMBL" id="BASE01000012">
    <property type="protein sequence ID" value="GAM12500.1"/>
    <property type="molecule type" value="Genomic_DNA"/>
</dbReference>
<accession>A0A0A8WXT7</accession>
<dbReference type="Pfam" id="PF07978">
    <property type="entry name" value="NIPSNAP"/>
    <property type="match status" value="1"/>
</dbReference>
<dbReference type="AlphaFoldDB" id="A0A0A8WXT7"/>
<dbReference type="PANTHER" id="PTHR43736:SF1">
    <property type="entry name" value="DIHYDRONEOPTERIN TRIPHOSPHATE DIPHOSPHATASE"/>
    <property type="match status" value="1"/>
</dbReference>
<feature type="domain" description="Nudix hydrolase" evidence="4">
    <location>
        <begin position="119"/>
        <end position="244"/>
    </location>
</feature>
<dbReference type="InterPro" id="IPR020476">
    <property type="entry name" value="Nudix_hydrolase"/>
</dbReference>
<dbReference type="SUPFAM" id="SSF55811">
    <property type="entry name" value="Nudix"/>
    <property type="match status" value="1"/>
</dbReference>
<comment type="caution">
    <text evidence="5">The sequence shown here is derived from an EMBL/GenBank/DDBJ whole genome shotgun (WGS) entry which is preliminary data.</text>
</comment>
<dbReference type="InterPro" id="IPR020084">
    <property type="entry name" value="NUDIX_hydrolase_CS"/>
</dbReference>
<dbReference type="Proteomes" id="UP000031014">
    <property type="component" value="Unassembled WGS sequence"/>
</dbReference>
<name>A0A0A8WXT7_MESS1</name>
<dbReference type="InterPro" id="IPR012577">
    <property type="entry name" value="NIPSNAP"/>
</dbReference>
<reference evidence="5 6" key="1">
    <citation type="submission" date="2013-06" db="EMBL/GenBank/DDBJ databases">
        <title>Whole genome shotgun sequence of Bacillus selenatarsenatis SF-1.</title>
        <authorList>
            <person name="Kuroda M."/>
            <person name="Sei K."/>
            <person name="Yamashita M."/>
            <person name="Ike M."/>
        </authorList>
    </citation>
    <scope>NUCLEOTIDE SEQUENCE [LARGE SCALE GENOMIC DNA]</scope>
    <source>
        <strain evidence="5 6">SF-1</strain>
    </source>
</reference>
<gene>
    <name evidence="5" type="ORF">SAMD00020551_0635</name>
</gene>
<comment type="similarity">
    <text evidence="1 3">Belongs to the Nudix hydrolase family.</text>
</comment>
<dbReference type="PANTHER" id="PTHR43736">
    <property type="entry name" value="ADP-RIBOSE PYROPHOSPHATASE"/>
    <property type="match status" value="1"/>
</dbReference>
<evidence type="ECO:0000256" key="2">
    <source>
        <dbReference type="ARBA" id="ARBA00022801"/>
    </source>
</evidence>
<dbReference type="PROSITE" id="PS00893">
    <property type="entry name" value="NUDIX_BOX"/>
    <property type="match status" value="1"/>
</dbReference>
<dbReference type="STRING" id="1321606.SAMD00020551_0635"/>
<protein>
    <submittedName>
        <fullName evidence="5">MutT/nudix family protein</fullName>
    </submittedName>
</protein>